<evidence type="ECO:0000256" key="2">
    <source>
        <dbReference type="SAM" id="Phobius"/>
    </source>
</evidence>
<evidence type="ECO:0000313" key="3">
    <source>
        <dbReference type="EMBL" id="KAG7353354.1"/>
    </source>
</evidence>
<feature type="transmembrane region" description="Helical" evidence="2">
    <location>
        <begin position="302"/>
        <end position="321"/>
    </location>
</feature>
<evidence type="ECO:0000313" key="4">
    <source>
        <dbReference type="EMBL" id="KAG7359525.1"/>
    </source>
</evidence>
<keyword evidence="2" id="KW-0472">Membrane</keyword>
<feature type="transmembrane region" description="Helical" evidence="2">
    <location>
        <begin position="270"/>
        <end position="290"/>
    </location>
</feature>
<keyword evidence="5" id="KW-1185">Reference proteome</keyword>
<organism evidence="4 5">
    <name type="scientific">Nitzschia inconspicua</name>
    <dbReference type="NCBI Taxonomy" id="303405"/>
    <lineage>
        <taxon>Eukaryota</taxon>
        <taxon>Sar</taxon>
        <taxon>Stramenopiles</taxon>
        <taxon>Ochrophyta</taxon>
        <taxon>Bacillariophyta</taxon>
        <taxon>Bacillariophyceae</taxon>
        <taxon>Bacillariophycidae</taxon>
        <taxon>Bacillariales</taxon>
        <taxon>Bacillariaceae</taxon>
        <taxon>Nitzschia</taxon>
    </lineage>
</organism>
<protein>
    <submittedName>
        <fullName evidence="4">Uncharacterized protein</fullName>
    </submittedName>
</protein>
<name>A0A9K3LBR2_9STRA</name>
<feature type="region of interest" description="Disordered" evidence="1">
    <location>
        <begin position="144"/>
        <end position="219"/>
    </location>
</feature>
<keyword evidence="2" id="KW-0812">Transmembrane</keyword>
<feature type="compositionally biased region" description="Polar residues" evidence="1">
    <location>
        <begin position="166"/>
        <end position="177"/>
    </location>
</feature>
<reference evidence="4" key="2">
    <citation type="submission" date="2021-04" db="EMBL/GenBank/DDBJ databases">
        <authorList>
            <person name="Podell S."/>
        </authorList>
    </citation>
    <scope>NUCLEOTIDE SEQUENCE</scope>
    <source>
        <strain evidence="4">Hildebrandi</strain>
    </source>
</reference>
<evidence type="ECO:0000313" key="5">
    <source>
        <dbReference type="Proteomes" id="UP000693970"/>
    </source>
</evidence>
<dbReference type="OrthoDB" id="52460at2759"/>
<feature type="region of interest" description="Disordered" evidence="1">
    <location>
        <begin position="16"/>
        <end position="47"/>
    </location>
</feature>
<comment type="caution">
    <text evidence="4">The sequence shown here is derived from an EMBL/GenBank/DDBJ whole genome shotgun (WGS) entry which is preliminary data.</text>
</comment>
<sequence>MSTSISRAKVQDSIIQCFSPKHEDDMSDEDEGWQGNGAFPRRRSPLSTSGEAAHHIFVDEAFDGPYESLAVVNEDSRDTASSSQDGLMAISHSSSDTPAINNTAAAVRDALKKQSKLQSPASDSKGTGFYPFNVYQSLSREMEVERKAKNIPKEEEKRESSRKSQAKVQDNHSTLNHSILPPTSMEDENSSAITEDHQDLSLPPPMSVMSTRSRRHGGGSKQHLIRHTLASTQQINANPGHMLKNLFINIEQERQMHKLTAQHLRAIHNWLLFLPSILLTLCAGVMVLVFEAELSWGEDVRVYSSIAVGVISLISVFWQALCKQLDLGVHGALHATAAIALKRLSEDILLTLSATDTIPAEYVALIGEKFGQAIDACPSNIPYQLEAAFSALSDRMILIFRPPMSGTRTHVQKLDYIRLYATAYDELSAEIIDCVWFPFAFPNPRNASDAALCNFKSIITEGREVDRSRCFRKWICPCFTSADEERSLFDVLPLASQIDSAGNGSPHYPIRNYMLGTDI</sequence>
<reference evidence="4" key="1">
    <citation type="journal article" date="2021" name="Sci. Rep.">
        <title>Diploid genomic architecture of Nitzschia inconspicua, an elite biomass production diatom.</title>
        <authorList>
            <person name="Oliver A."/>
            <person name="Podell S."/>
            <person name="Pinowska A."/>
            <person name="Traller J.C."/>
            <person name="Smith S.R."/>
            <person name="McClure R."/>
            <person name="Beliaev A."/>
            <person name="Bohutskyi P."/>
            <person name="Hill E.A."/>
            <person name="Rabines A."/>
            <person name="Zheng H."/>
            <person name="Allen L.Z."/>
            <person name="Kuo A."/>
            <person name="Grigoriev I.V."/>
            <person name="Allen A.E."/>
            <person name="Hazlebeck D."/>
            <person name="Allen E.E."/>
        </authorList>
    </citation>
    <scope>NUCLEOTIDE SEQUENCE</scope>
    <source>
        <strain evidence="4">Hildebrandi</strain>
    </source>
</reference>
<accession>A0A9K3LBR2</accession>
<proteinExistence type="predicted"/>
<evidence type="ECO:0000256" key="1">
    <source>
        <dbReference type="SAM" id="MobiDB-lite"/>
    </source>
</evidence>
<gene>
    <name evidence="3" type="ORF">IV203_002709</name>
    <name evidence="4" type="ORF">IV203_034623</name>
</gene>
<feature type="compositionally biased region" description="Basic and acidic residues" evidence="1">
    <location>
        <begin position="144"/>
        <end position="162"/>
    </location>
</feature>
<keyword evidence="2" id="KW-1133">Transmembrane helix</keyword>
<dbReference type="EMBL" id="JAGRRH010000013">
    <property type="protein sequence ID" value="KAG7359525.1"/>
    <property type="molecule type" value="Genomic_DNA"/>
</dbReference>
<dbReference type="AlphaFoldDB" id="A0A9K3LBR2"/>
<dbReference type="Proteomes" id="UP000693970">
    <property type="component" value="Unassembled WGS sequence"/>
</dbReference>
<dbReference type="EMBL" id="JAGRRH010000016">
    <property type="protein sequence ID" value="KAG7353354.1"/>
    <property type="molecule type" value="Genomic_DNA"/>
</dbReference>